<dbReference type="GO" id="GO:0004065">
    <property type="term" value="F:arylsulfatase activity"/>
    <property type="evidence" value="ECO:0007669"/>
    <property type="project" value="TreeGrafter"/>
</dbReference>
<dbReference type="CDD" id="cd16146">
    <property type="entry name" value="ARS_like"/>
    <property type="match status" value="1"/>
</dbReference>
<evidence type="ECO:0000259" key="5">
    <source>
        <dbReference type="Pfam" id="PF00884"/>
    </source>
</evidence>
<dbReference type="InterPro" id="IPR017850">
    <property type="entry name" value="Alkaline_phosphatase_core_sf"/>
</dbReference>
<organism evidence="6">
    <name type="scientific">marine metagenome</name>
    <dbReference type="NCBI Taxonomy" id="408172"/>
    <lineage>
        <taxon>unclassified sequences</taxon>
        <taxon>metagenomes</taxon>
        <taxon>ecological metagenomes</taxon>
    </lineage>
</organism>
<dbReference type="SUPFAM" id="SSF53649">
    <property type="entry name" value="Alkaline phosphatase-like"/>
    <property type="match status" value="1"/>
</dbReference>
<evidence type="ECO:0000256" key="3">
    <source>
        <dbReference type="ARBA" id="ARBA00022801"/>
    </source>
</evidence>
<dbReference type="Gene3D" id="3.30.1120.10">
    <property type="match status" value="1"/>
</dbReference>
<dbReference type="AlphaFoldDB" id="A0A381YDR3"/>
<dbReference type="PANTHER" id="PTHR42693:SF53">
    <property type="entry name" value="ENDO-4-O-SULFATASE"/>
    <property type="match status" value="1"/>
</dbReference>
<dbReference type="InterPro" id="IPR000917">
    <property type="entry name" value="Sulfatase_N"/>
</dbReference>
<dbReference type="InterPro" id="IPR050738">
    <property type="entry name" value="Sulfatase"/>
</dbReference>
<protein>
    <recommendedName>
        <fullName evidence="5">Sulfatase N-terminal domain-containing protein</fullName>
    </recommendedName>
</protein>
<dbReference type="PROSITE" id="PS00523">
    <property type="entry name" value="SULFATASE_1"/>
    <property type="match status" value="1"/>
</dbReference>
<evidence type="ECO:0000256" key="2">
    <source>
        <dbReference type="ARBA" id="ARBA00022723"/>
    </source>
</evidence>
<dbReference type="Pfam" id="PF00884">
    <property type="entry name" value="Sulfatase"/>
    <property type="match status" value="1"/>
</dbReference>
<evidence type="ECO:0000256" key="4">
    <source>
        <dbReference type="ARBA" id="ARBA00022837"/>
    </source>
</evidence>
<dbReference type="EMBL" id="UINC01017966">
    <property type="protein sequence ID" value="SVA75030.1"/>
    <property type="molecule type" value="Genomic_DNA"/>
</dbReference>
<dbReference type="Gene3D" id="3.40.720.10">
    <property type="entry name" value="Alkaline Phosphatase, subunit A"/>
    <property type="match status" value="1"/>
</dbReference>
<dbReference type="InterPro" id="IPR024607">
    <property type="entry name" value="Sulfatase_CS"/>
</dbReference>
<keyword evidence="3" id="KW-0378">Hydrolase</keyword>
<comment type="similarity">
    <text evidence="1">Belongs to the sulfatase family.</text>
</comment>
<keyword evidence="4" id="KW-0106">Calcium</keyword>
<keyword evidence="2" id="KW-0479">Metal-binding</keyword>
<feature type="domain" description="Sulfatase N-terminal" evidence="5">
    <location>
        <begin position="7"/>
        <end position="311"/>
    </location>
</feature>
<dbReference type="PANTHER" id="PTHR42693">
    <property type="entry name" value="ARYLSULFATASE FAMILY MEMBER"/>
    <property type="match status" value="1"/>
</dbReference>
<evidence type="ECO:0000256" key="1">
    <source>
        <dbReference type="ARBA" id="ARBA00008779"/>
    </source>
</evidence>
<proteinExistence type="inferred from homology"/>
<sequence length="564" mass="62923">MQAAPKPNVVLIMTDDQGYGDLSCHGHPWLKTPNLDKLHAEGVRLTDYHVSPVCGPTRATLMTGRHCRNVGFRTNGVPGNLISRGTPTIANVFAKNGYRTGIFGKWHLGDFYPHRAMDRGFQETVVHGGGAITTVGDVWGNDYFNDRYFHNGKKTRYKGFCTDVFFEEATRFIKQSKTSGKPFFCYIPTNIPHGPHFAPEEYVKMFEGKPHPRLFAAIVHFDKCVGEMRAMLKKNGLAENTIFIYSTDNGSPRSYAGGIYNAGMQGGKGSSYEGGHRVPCFIHWPAGKLTGGREVKQLSAHLDVLPTLVDLCRLQTPKNYKTDGISLKPALDGVANDLGDRVLVESYNGIVMTKRWRLMRHPKFKKNPEFDSQLLYDLSVDPAQKKDLARTHPEVVSRLNAVLEEVNAKNDTQQDRFIIRSDNRNPIEFSPSSWSERVSVWQRGIRNGTPGAVPIFAEVEAPGTYRFSLRRWPEEMNEPIRAAAGLTVPDGFTGASKREKGKALPIVKARLKVAGFDKTIEVTDDMSEATFTVPLKKGACDVHAQFIGDDGKAYGAYFLYVERK</sequence>
<evidence type="ECO:0000313" key="6">
    <source>
        <dbReference type="EMBL" id="SVA75030.1"/>
    </source>
</evidence>
<name>A0A381YDR3_9ZZZZ</name>
<gene>
    <name evidence="6" type="ORF">METZ01_LOCUS127884</name>
</gene>
<accession>A0A381YDR3</accession>
<reference evidence="6" key="1">
    <citation type="submission" date="2018-05" db="EMBL/GenBank/DDBJ databases">
        <authorList>
            <person name="Lanie J.A."/>
            <person name="Ng W.-L."/>
            <person name="Kazmierczak K.M."/>
            <person name="Andrzejewski T.M."/>
            <person name="Davidsen T.M."/>
            <person name="Wayne K.J."/>
            <person name="Tettelin H."/>
            <person name="Glass J.I."/>
            <person name="Rusch D."/>
            <person name="Podicherti R."/>
            <person name="Tsui H.-C.T."/>
            <person name="Winkler M.E."/>
        </authorList>
    </citation>
    <scope>NUCLEOTIDE SEQUENCE</scope>
</reference>
<dbReference type="GO" id="GO:0046872">
    <property type="term" value="F:metal ion binding"/>
    <property type="evidence" value="ECO:0007669"/>
    <property type="project" value="UniProtKB-KW"/>
</dbReference>